<dbReference type="KEGG" id="too:C7K38_09145"/>
<accession>A0A3G5FB36</accession>
<evidence type="ECO:0000313" key="7">
    <source>
        <dbReference type="Proteomes" id="UP001157039"/>
    </source>
</evidence>
<dbReference type="EMBL" id="BSUW01000001">
    <property type="protein sequence ID" value="GMA72879.1"/>
    <property type="molecule type" value="Genomic_DNA"/>
</dbReference>
<dbReference type="EMBL" id="CP027783">
    <property type="protein sequence ID" value="AYW47531.1"/>
    <property type="molecule type" value="Genomic_DNA"/>
</dbReference>
<evidence type="ECO:0000313" key="2">
    <source>
        <dbReference type="EMBL" id="AYW47531.1"/>
    </source>
</evidence>
<dbReference type="Pfam" id="PF06782">
    <property type="entry name" value="UPF0236"/>
    <property type="match status" value="1"/>
</dbReference>
<keyword evidence="6" id="KW-1185">Reference proteome</keyword>
<dbReference type="EMBL" id="CP027783">
    <property type="protein sequence ID" value="AYW48515.1"/>
    <property type="molecule type" value="Genomic_DNA"/>
</dbReference>
<dbReference type="Proteomes" id="UP001157039">
    <property type="component" value="Unassembled WGS sequence"/>
</dbReference>
<dbReference type="OrthoDB" id="2329161at2"/>
<organism evidence="4 7">
    <name type="scientific">Tetragenococcus osmophilus</name>
    <dbReference type="NCBI Taxonomy" id="526944"/>
    <lineage>
        <taxon>Bacteria</taxon>
        <taxon>Bacillati</taxon>
        <taxon>Bacillota</taxon>
        <taxon>Bacilli</taxon>
        <taxon>Lactobacillales</taxon>
        <taxon>Enterococcaceae</taxon>
        <taxon>Tetragenococcus</taxon>
    </lineage>
</organism>
<evidence type="ECO:0000256" key="1">
    <source>
        <dbReference type="ARBA" id="ARBA00006539"/>
    </source>
</evidence>
<name>A0A3G5FB36_9ENTE</name>
<reference evidence="2" key="3">
    <citation type="submission" date="2018-03" db="EMBL/GenBank/DDBJ databases">
        <authorList>
            <person name="Jeon C.O."/>
        </authorList>
    </citation>
    <scope>NUCLEOTIDE SEQUENCE</scope>
    <source>
        <strain evidence="2">JCM 31126</strain>
    </source>
</reference>
<dbReference type="KEGG" id="too:C7K38_03560"/>
<evidence type="ECO:0000313" key="3">
    <source>
        <dbReference type="EMBL" id="AYW48515.1"/>
    </source>
</evidence>
<reference evidence="4 7" key="2">
    <citation type="journal article" date="2014" name="Int. J. Syst. Evol. Microbiol.">
        <title>Complete genome sequence of Corynebacterium casei LMG S-19264T (=DSM 44701T), isolated from a smear-ripened cheese.</title>
        <authorList>
            <consortium name="US DOE Joint Genome Institute (JGI-PGF)"/>
            <person name="Walter F."/>
            <person name="Albersmeier A."/>
            <person name="Kalinowski J."/>
            <person name="Ruckert C."/>
        </authorList>
    </citation>
    <scope>NUCLEOTIDE SEQUENCE [LARGE SCALE GENOMIC DNA]</scope>
    <source>
        <strain evidence="4 7">NBRC 114545</strain>
    </source>
</reference>
<reference evidence="4" key="4">
    <citation type="submission" date="2023-02" db="EMBL/GenBank/DDBJ databases">
        <authorList>
            <person name="Sun Q."/>
            <person name="Mori K."/>
        </authorList>
    </citation>
    <scope>NUCLEOTIDE SEQUENCE</scope>
    <source>
        <strain evidence="4">NBRC 114545</strain>
    </source>
</reference>
<evidence type="ECO:0000313" key="6">
    <source>
        <dbReference type="Proteomes" id="UP000268310"/>
    </source>
</evidence>
<comment type="similarity">
    <text evidence="1">Belongs to the UPF0236 family.</text>
</comment>
<evidence type="ECO:0000313" key="4">
    <source>
        <dbReference type="EMBL" id="GMA71747.1"/>
    </source>
</evidence>
<protein>
    <submittedName>
        <fullName evidence="2">ISLre2 family transposase</fullName>
    </submittedName>
</protein>
<dbReference type="RefSeq" id="WP_123934730.1">
    <property type="nucleotide sequence ID" value="NZ_BSUW01000001.1"/>
</dbReference>
<reference evidence="2 6" key="1">
    <citation type="journal article" date="2012" name="Int. J. Syst. Evol. Microbiol.">
        <title>Characterization of Tetragenococcus strains from sugar thick juice reveals a novel species, Tetragenococcus osmophilus sp. nov., and divides Tetragenococcus halophilus into two subspecies, T. halophilus subsp. halophilus subsp. nov. and T. halophilus subsp. flandriensis subsp. nov.</title>
        <authorList>
            <person name="Juste A."/>
            <person name="Van Trappen S."/>
            <person name="Verreth C."/>
            <person name="Cleenwerck I."/>
            <person name="De Vos P."/>
            <person name="Lievens B."/>
            <person name="Willems K.A."/>
        </authorList>
    </citation>
    <scope>NUCLEOTIDE SEQUENCE [LARGE SCALE GENOMIC DNA]</scope>
    <source>
        <strain evidence="2 6">JCM 31126</strain>
    </source>
</reference>
<proteinExistence type="inferred from homology"/>
<dbReference type="InterPro" id="IPR009620">
    <property type="entry name" value="UPF0236"/>
</dbReference>
<dbReference type="NCBIfam" id="NF033529">
    <property type="entry name" value="transpos_ISLre2"/>
    <property type="match status" value="1"/>
</dbReference>
<dbReference type="EMBL" id="BSUW01000001">
    <property type="protein sequence ID" value="GMA71747.1"/>
    <property type="molecule type" value="Genomic_DNA"/>
</dbReference>
<sequence>MESIVTDLVEVMKKETNFLAREKAMMVFFAQLLATITQLAFQILDAEVSTQCKKEGFQVDRKSERTVTFLFGTVTYVRRRMKNQANEIRYPLDEFLGIRKSFRYSSLVLRNVSQLGSIMVYRHVSQAIDCLTSWRMSHQNVQQLVVKTGELIQTRSTHESRYDGIISKKKVPYLYLEGDGVKIGGQKKQSLEIHRFQVCEGSQKVGNRTEMIAPHFVSHLNRQQAQKEIMNYIQAHYDLTNTVVVSNSDGGSGYEKAVFDELSLGCLRHEHFRDRYHVHRKIKERLSFVPQLQNRMIQAIQHYNWPEVQLVLDTSESLIEEKEAETLEQLRLLHHYLQRNWPYLKPRKARGIVDPKACIGTIESTHRKMTYRMKRQGRLWTKTGAQAMIRVIDSLRNQEFDGWLNQYEALPNDVVAQEKRWKAMKRWVQKKPNFQTHEGALKGKIGEGKAKSAPLGQFAKGLEQLITTPNYI</sequence>
<evidence type="ECO:0000313" key="5">
    <source>
        <dbReference type="EMBL" id="GMA72879.1"/>
    </source>
</evidence>
<dbReference type="AlphaFoldDB" id="A0A3G5FB36"/>
<gene>
    <name evidence="2" type="ORF">C7K38_03560</name>
    <name evidence="3" type="ORF">C7K38_09145</name>
    <name evidence="4" type="ORF">GCM10025885_07960</name>
    <name evidence="5" type="ORF">GCM10025885_19280</name>
</gene>
<dbReference type="Proteomes" id="UP000268310">
    <property type="component" value="Chromosome"/>
</dbReference>